<dbReference type="GO" id="GO:0004252">
    <property type="term" value="F:serine-type endopeptidase activity"/>
    <property type="evidence" value="ECO:0007669"/>
    <property type="project" value="UniProtKB-UniRule"/>
</dbReference>
<dbReference type="PANTHER" id="PTHR43806:SF11">
    <property type="entry name" value="CEREVISIN-RELATED"/>
    <property type="match status" value="1"/>
</dbReference>
<sequence>MANRVVEELGVKEFWDHGIDGSGVVVAVIDSGFKQDHPELAGRIVGSFRATYLGDAADMSDVTGHGTAVASIIAGATVGLAPGVKLLLIKVAGDDGSQGAGSIANGIKYAVGWRGPNGERVSVINMSLGGPVSWVDMHDQIKRAVAANILVVCAGGNSGDGNAATDEWDYPAGFPEVVSVGAYDTSFAVARFSDSNAEIDLIGPGAMVDAANANGDYRKFSGTSSAAPCVSAAAALFIQQFRRDMGRDPTEPELYALLIKHTTTQGIVGSTDRRQIGNGRLYLEYEDAAPQPLTVDDISFEDALRGFMATPIDGRTGGAPTIDSPDLWLKLSAKQQRGEPINAQEFRFFELFARKSYVSLRNSRS</sequence>
<dbReference type="SUPFAM" id="SSF52743">
    <property type="entry name" value="Subtilisin-like"/>
    <property type="match status" value="1"/>
</dbReference>
<feature type="active site" description="Charge relay system" evidence="5">
    <location>
        <position position="224"/>
    </location>
</feature>
<dbReference type="Pfam" id="PF00082">
    <property type="entry name" value="Peptidase_S8"/>
    <property type="match status" value="1"/>
</dbReference>
<dbReference type="PROSITE" id="PS00138">
    <property type="entry name" value="SUBTILASE_SER"/>
    <property type="match status" value="1"/>
</dbReference>
<dbReference type="PROSITE" id="PS51892">
    <property type="entry name" value="SUBTILASE"/>
    <property type="match status" value="1"/>
</dbReference>
<dbReference type="RefSeq" id="WP_185178703.1">
    <property type="nucleotide sequence ID" value="NZ_CBCSEP010000013.1"/>
</dbReference>
<evidence type="ECO:0000259" key="7">
    <source>
        <dbReference type="Pfam" id="PF00082"/>
    </source>
</evidence>
<comment type="caution">
    <text evidence="8">The sequence shown here is derived from an EMBL/GenBank/DDBJ whole genome shotgun (WGS) entry which is preliminary data.</text>
</comment>
<proteinExistence type="inferred from homology"/>
<evidence type="ECO:0000313" key="9">
    <source>
        <dbReference type="Proteomes" id="UP000574133"/>
    </source>
</evidence>
<dbReference type="PROSITE" id="PS00137">
    <property type="entry name" value="SUBTILASE_HIS"/>
    <property type="match status" value="1"/>
</dbReference>
<evidence type="ECO:0000256" key="1">
    <source>
        <dbReference type="ARBA" id="ARBA00011073"/>
    </source>
</evidence>
<dbReference type="AlphaFoldDB" id="A0A841T909"/>
<accession>A0A841T909</accession>
<dbReference type="Proteomes" id="UP000574133">
    <property type="component" value="Unassembled WGS sequence"/>
</dbReference>
<dbReference type="EMBL" id="JACJVN010000032">
    <property type="protein sequence ID" value="MBB6677422.1"/>
    <property type="molecule type" value="Genomic_DNA"/>
</dbReference>
<feature type="active site" description="Charge relay system" evidence="5">
    <location>
        <position position="65"/>
    </location>
</feature>
<keyword evidence="3 5" id="KW-0378">Hydrolase</keyword>
<dbReference type="InterPro" id="IPR000209">
    <property type="entry name" value="Peptidase_S8/S53_dom"/>
</dbReference>
<name>A0A841T909_9BACL</name>
<comment type="similarity">
    <text evidence="1 5 6">Belongs to the peptidase S8 family.</text>
</comment>
<organism evidence="8 9">
    <name type="scientific">Cohnella lubricantis</name>
    <dbReference type="NCBI Taxonomy" id="2163172"/>
    <lineage>
        <taxon>Bacteria</taxon>
        <taxon>Bacillati</taxon>
        <taxon>Bacillota</taxon>
        <taxon>Bacilli</taxon>
        <taxon>Bacillales</taxon>
        <taxon>Paenibacillaceae</taxon>
        <taxon>Cohnella</taxon>
    </lineage>
</organism>
<dbReference type="InterPro" id="IPR036852">
    <property type="entry name" value="Peptidase_S8/S53_dom_sf"/>
</dbReference>
<dbReference type="InterPro" id="IPR022398">
    <property type="entry name" value="Peptidase_S8_His-AS"/>
</dbReference>
<evidence type="ECO:0000256" key="2">
    <source>
        <dbReference type="ARBA" id="ARBA00022670"/>
    </source>
</evidence>
<keyword evidence="9" id="KW-1185">Reference proteome</keyword>
<gene>
    <name evidence="8" type="ORF">H4Q31_08810</name>
</gene>
<dbReference type="Gene3D" id="3.40.50.200">
    <property type="entry name" value="Peptidase S8/S53 domain"/>
    <property type="match status" value="1"/>
</dbReference>
<evidence type="ECO:0000256" key="6">
    <source>
        <dbReference type="RuleBase" id="RU003355"/>
    </source>
</evidence>
<evidence type="ECO:0000313" key="8">
    <source>
        <dbReference type="EMBL" id="MBB6677422.1"/>
    </source>
</evidence>
<dbReference type="PANTHER" id="PTHR43806">
    <property type="entry name" value="PEPTIDASE S8"/>
    <property type="match status" value="1"/>
</dbReference>
<dbReference type="InterPro" id="IPR050131">
    <property type="entry name" value="Peptidase_S8_subtilisin-like"/>
</dbReference>
<feature type="active site" description="Charge relay system" evidence="5">
    <location>
        <position position="30"/>
    </location>
</feature>
<feature type="domain" description="Peptidase S8/S53" evidence="7">
    <location>
        <begin position="21"/>
        <end position="279"/>
    </location>
</feature>
<dbReference type="PROSITE" id="PS00136">
    <property type="entry name" value="SUBTILASE_ASP"/>
    <property type="match status" value="1"/>
</dbReference>
<keyword evidence="4 5" id="KW-0720">Serine protease</keyword>
<evidence type="ECO:0000256" key="5">
    <source>
        <dbReference type="PROSITE-ProRule" id="PRU01240"/>
    </source>
</evidence>
<dbReference type="InterPro" id="IPR023828">
    <property type="entry name" value="Peptidase_S8_Ser-AS"/>
</dbReference>
<evidence type="ECO:0000256" key="4">
    <source>
        <dbReference type="ARBA" id="ARBA00022825"/>
    </source>
</evidence>
<keyword evidence="2 5" id="KW-0645">Protease</keyword>
<dbReference type="InterPro" id="IPR023827">
    <property type="entry name" value="Peptidase_S8_Asp-AS"/>
</dbReference>
<dbReference type="GO" id="GO:0006508">
    <property type="term" value="P:proteolysis"/>
    <property type="evidence" value="ECO:0007669"/>
    <property type="project" value="UniProtKB-KW"/>
</dbReference>
<evidence type="ECO:0000256" key="3">
    <source>
        <dbReference type="ARBA" id="ARBA00022801"/>
    </source>
</evidence>
<protein>
    <submittedName>
        <fullName evidence="8">S8 family serine peptidase</fullName>
    </submittedName>
</protein>
<dbReference type="PRINTS" id="PR00723">
    <property type="entry name" value="SUBTILISIN"/>
</dbReference>
<reference evidence="8 9" key="1">
    <citation type="submission" date="2020-08" db="EMBL/GenBank/DDBJ databases">
        <title>Cohnella phylogeny.</title>
        <authorList>
            <person name="Dunlap C."/>
        </authorList>
    </citation>
    <scope>NUCLEOTIDE SEQUENCE [LARGE SCALE GENOMIC DNA]</scope>
    <source>
        <strain evidence="8 9">DSM 103658</strain>
    </source>
</reference>
<dbReference type="InterPro" id="IPR015500">
    <property type="entry name" value="Peptidase_S8_subtilisin-rel"/>
</dbReference>